<accession>A0ACC1T3Y4</accession>
<organism evidence="1 2">
    <name type="scientific">Phlebia brevispora</name>
    <dbReference type="NCBI Taxonomy" id="194682"/>
    <lineage>
        <taxon>Eukaryota</taxon>
        <taxon>Fungi</taxon>
        <taxon>Dikarya</taxon>
        <taxon>Basidiomycota</taxon>
        <taxon>Agaricomycotina</taxon>
        <taxon>Agaricomycetes</taxon>
        <taxon>Polyporales</taxon>
        <taxon>Meruliaceae</taxon>
        <taxon>Phlebia</taxon>
    </lineage>
</organism>
<evidence type="ECO:0000313" key="2">
    <source>
        <dbReference type="Proteomes" id="UP001148662"/>
    </source>
</evidence>
<dbReference type="EMBL" id="JANHOG010000618">
    <property type="protein sequence ID" value="KAJ3552777.1"/>
    <property type="molecule type" value="Genomic_DNA"/>
</dbReference>
<reference evidence="1" key="1">
    <citation type="submission" date="2022-07" db="EMBL/GenBank/DDBJ databases">
        <title>Genome Sequence of Phlebia brevispora.</title>
        <authorList>
            <person name="Buettner E."/>
        </authorList>
    </citation>
    <scope>NUCLEOTIDE SEQUENCE</scope>
    <source>
        <strain evidence="1">MPL23</strain>
    </source>
</reference>
<keyword evidence="2" id="KW-1185">Reference proteome</keyword>
<evidence type="ECO:0000313" key="1">
    <source>
        <dbReference type="EMBL" id="KAJ3552777.1"/>
    </source>
</evidence>
<gene>
    <name evidence="1" type="ORF">NM688_g3976</name>
</gene>
<protein>
    <submittedName>
        <fullName evidence="1">Uncharacterized protein</fullName>
    </submittedName>
</protein>
<sequence>MHSILLATDLAISITSYTCTGSMSVPALNSAHGMNAPAYSGSSMNDHVTYFLCPLVIICYEFTITFHHEYELFWIRRWTLVTLLYLANRYLMLASIIAKSMLGQALLQVTPVRGSMILSVPLRLTTLRFQICHISPFTFAYALNALLLGVGAIFTALRVFALLNRAYTISVLVLLLGLVPVALEFYGQYRAITDYVDDPDTSCLHELVVPSEVKFCGKKRAGRHRLFGPAMILTDRQSFLWLRCATYHHVKRAASLGIRVPMSTTLLKYGILYFILLCIANVSSLLIRLPSSYSDTNTIYGILAILPNVALSRFLINLRQLNYTEHNDAARLSQISTPSFRVPSLPSIGNLGEPLADGEEAIENEVGASGEICPDCANSQHSREDDDSSVPDHERDGEQSV</sequence>
<name>A0ACC1T3Y4_9APHY</name>
<dbReference type="Proteomes" id="UP001148662">
    <property type="component" value="Unassembled WGS sequence"/>
</dbReference>
<proteinExistence type="predicted"/>
<comment type="caution">
    <text evidence="1">The sequence shown here is derived from an EMBL/GenBank/DDBJ whole genome shotgun (WGS) entry which is preliminary data.</text>
</comment>